<evidence type="ECO:0000256" key="2">
    <source>
        <dbReference type="ARBA" id="ARBA00022723"/>
    </source>
</evidence>
<dbReference type="Gene3D" id="3.40.720.10">
    <property type="entry name" value="Alkaline Phosphatase, subunit A"/>
    <property type="match status" value="1"/>
</dbReference>
<proteinExistence type="inferred from homology"/>
<evidence type="ECO:0000259" key="6">
    <source>
        <dbReference type="Pfam" id="PF00884"/>
    </source>
</evidence>
<dbReference type="InterPro" id="IPR050738">
    <property type="entry name" value="Sulfatase"/>
</dbReference>
<keyword evidence="4" id="KW-0106">Calcium</keyword>
<reference evidence="7 8" key="1">
    <citation type="submission" date="2023-08" db="EMBL/GenBank/DDBJ databases">
        <title>Phytohabitans sansha sp. nov., isolated from marine sediment.</title>
        <authorList>
            <person name="Zhao Y."/>
            <person name="Yi K."/>
        </authorList>
    </citation>
    <scope>NUCLEOTIDE SEQUENCE [LARGE SCALE GENOMIC DNA]</scope>
    <source>
        <strain evidence="7 8">ZYX-F-186</strain>
    </source>
</reference>
<comment type="caution">
    <text evidence="7">The sequence shown here is derived from an EMBL/GenBank/DDBJ whole genome shotgun (WGS) entry which is preliminary data.</text>
</comment>
<dbReference type="CDD" id="cd16027">
    <property type="entry name" value="SGSH"/>
    <property type="match status" value="1"/>
</dbReference>
<dbReference type="InterPro" id="IPR006311">
    <property type="entry name" value="TAT_signal"/>
</dbReference>
<keyword evidence="5" id="KW-0732">Signal</keyword>
<dbReference type="SUPFAM" id="SSF53649">
    <property type="entry name" value="Alkaline phosphatase-like"/>
    <property type="match status" value="1"/>
</dbReference>
<dbReference type="Pfam" id="PF00884">
    <property type="entry name" value="Sulfatase"/>
    <property type="match status" value="1"/>
</dbReference>
<evidence type="ECO:0000256" key="3">
    <source>
        <dbReference type="ARBA" id="ARBA00022801"/>
    </source>
</evidence>
<dbReference type="InterPro" id="IPR011989">
    <property type="entry name" value="ARM-like"/>
</dbReference>
<dbReference type="PANTHER" id="PTHR42693">
    <property type="entry name" value="ARYLSULFATASE FAMILY MEMBER"/>
    <property type="match status" value="1"/>
</dbReference>
<dbReference type="InterPro" id="IPR000917">
    <property type="entry name" value="Sulfatase_N"/>
</dbReference>
<dbReference type="Proteomes" id="UP001230908">
    <property type="component" value="Unassembled WGS sequence"/>
</dbReference>
<comment type="similarity">
    <text evidence="1">Belongs to the sulfatase family.</text>
</comment>
<dbReference type="InterPro" id="IPR016024">
    <property type="entry name" value="ARM-type_fold"/>
</dbReference>
<evidence type="ECO:0000256" key="4">
    <source>
        <dbReference type="ARBA" id="ARBA00022837"/>
    </source>
</evidence>
<dbReference type="PANTHER" id="PTHR42693:SF53">
    <property type="entry name" value="ENDO-4-O-SULFATASE"/>
    <property type="match status" value="1"/>
</dbReference>
<sequence length="630" mass="70007">MQRPRISRRSILATTGAAATAAAIPGTAWAGAPRPGDPRPHGRPNILWLVSEDNNPYVGAYGDRLARTPTIDGLARDGVRYRNAFSVAPVCAPSRFAIVTGVCPESVGPAENMRADSTLPGFMKGFPEYLRQAGYYCTNNSKTDYNTTIDMAATWDASSGTAHWRDRPDGAPFFAVFNYLTTHESQLFNAPTGATDPAAVRVPAFLPDTPNVRNDRAHQYDRMAQMDAQLAARLAELDADGLTEDTIVFYYGDNGGVMPWSKRHAKDNGLRVPLVVRFPRKWAHLAPARAGSVLDAPVTLMDLGPTVLALAGVPVPDYVDGQVLAGLRRSRPAAYAFGGRTRMDERYDFVRTVSDGRLRYIRNYAPHRPYGQVNAYAWQLRSYQDWEQAHLDGTLDEVQERFWRERPAEELYDTHADPDGLHNLAGSPRHRADLNRLRRALDEHIFEVNDNGFIPEGSPVEGYANSRVPGAYPLRQVKALADKAIERKAANARHFLKELGADNYILRYWAAQGLLMLASRDCAAHRREIERRWDTEQSPHVKVVLSEILVKLGSQRPAVTWLTDTLDNHENARVRLQAVNALTYVGAAALPALPALDRAVAGSDQFLRNCGRYLGLVLRGEYTPQTRLFI</sequence>
<dbReference type="SUPFAM" id="SSF48371">
    <property type="entry name" value="ARM repeat"/>
    <property type="match status" value="1"/>
</dbReference>
<feature type="signal peptide" evidence="5">
    <location>
        <begin position="1"/>
        <end position="30"/>
    </location>
</feature>
<accession>A0ABU0Z9G1</accession>
<keyword evidence="2" id="KW-0479">Metal-binding</keyword>
<dbReference type="PROSITE" id="PS51318">
    <property type="entry name" value="TAT"/>
    <property type="match status" value="1"/>
</dbReference>
<name>A0ABU0Z9G1_9ACTN</name>
<dbReference type="InterPro" id="IPR024607">
    <property type="entry name" value="Sulfatase_CS"/>
</dbReference>
<gene>
    <name evidence="7" type="ORF">RB614_04065</name>
</gene>
<dbReference type="PROSITE" id="PS00523">
    <property type="entry name" value="SULFATASE_1"/>
    <property type="match status" value="1"/>
</dbReference>
<protein>
    <submittedName>
        <fullName evidence="7">Sulfatase</fullName>
    </submittedName>
</protein>
<dbReference type="Gene3D" id="1.25.10.10">
    <property type="entry name" value="Leucine-rich Repeat Variant"/>
    <property type="match status" value="1"/>
</dbReference>
<organism evidence="7 8">
    <name type="scientific">Phytohabitans maris</name>
    <dbReference type="NCBI Taxonomy" id="3071409"/>
    <lineage>
        <taxon>Bacteria</taxon>
        <taxon>Bacillati</taxon>
        <taxon>Actinomycetota</taxon>
        <taxon>Actinomycetes</taxon>
        <taxon>Micromonosporales</taxon>
        <taxon>Micromonosporaceae</taxon>
    </lineage>
</organism>
<keyword evidence="3" id="KW-0378">Hydrolase</keyword>
<feature type="domain" description="Sulfatase N-terminal" evidence="6">
    <location>
        <begin position="44"/>
        <end position="313"/>
    </location>
</feature>
<dbReference type="InterPro" id="IPR017850">
    <property type="entry name" value="Alkaline_phosphatase_core_sf"/>
</dbReference>
<dbReference type="EMBL" id="JAVHUY010000003">
    <property type="protein sequence ID" value="MDQ7903691.1"/>
    <property type="molecule type" value="Genomic_DNA"/>
</dbReference>
<evidence type="ECO:0000313" key="8">
    <source>
        <dbReference type="Proteomes" id="UP001230908"/>
    </source>
</evidence>
<keyword evidence="8" id="KW-1185">Reference proteome</keyword>
<dbReference type="RefSeq" id="WP_308710967.1">
    <property type="nucleotide sequence ID" value="NZ_JAVHUY010000003.1"/>
</dbReference>
<feature type="chain" id="PRO_5045134673" evidence="5">
    <location>
        <begin position="31"/>
        <end position="630"/>
    </location>
</feature>
<evidence type="ECO:0000256" key="5">
    <source>
        <dbReference type="SAM" id="SignalP"/>
    </source>
</evidence>
<evidence type="ECO:0000313" key="7">
    <source>
        <dbReference type="EMBL" id="MDQ7903691.1"/>
    </source>
</evidence>
<evidence type="ECO:0000256" key="1">
    <source>
        <dbReference type="ARBA" id="ARBA00008779"/>
    </source>
</evidence>